<dbReference type="RefSeq" id="WP_209558373.1">
    <property type="nucleotide sequence ID" value="NZ_JAEDXU010000008.1"/>
</dbReference>
<evidence type="ECO:0008006" key="4">
    <source>
        <dbReference type="Google" id="ProtNLM"/>
    </source>
</evidence>
<keyword evidence="3" id="KW-1185">Reference proteome</keyword>
<keyword evidence="1" id="KW-0472">Membrane</keyword>
<evidence type="ECO:0000256" key="1">
    <source>
        <dbReference type="SAM" id="Phobius"/>
    </source>
</evidence>
<feature type="transmembrane region" description="Helical" evidence="1">
    <location>
        <begin position="51"/>
        <end position="72"/>
    </location>
</feature>
<comment type="caution">
    <text evidence="2">The sequence shown here is derived from an EMBL/GenBank/DDBJ whole genome shotgun (WGS) entry which is preliminary data.</text>
</comment>
<organism evidence="2 3">
    <name type="scientific">Enterococcus larvae</name>
    <dbReference type="NCBI Taxonomy" id="2794352"/>
    <lineage>
        <taxon>Bacteria</taxon>
        <taxon>Bacillati</taxon>
        <taxon>Bacillota</taxon>
        <taxon>Bacilli</taxon>
        <taxon>Lactobacillales</taxon>
        <taxon>Enterococcaceae</taxon>
        <taxon>Enterococcus</taxon>
    </lineage>
</organism>
<feature type="transmembrane region" description="Helical" evidence="1">
    <location>
        <begin position="79"/>
        <end position="98"/>
    </location>
</feature>
<keyword evidence="1" id="KW-1133">Transmembrane helix</keyword>
<dbReference type="EMBL" id="JAEDXU010000008">
    <property type="protein sequence ID" value="MBP1047597.1"/>
    <property type="molecule type" value="Genomic_DNA"/>
</dbReference>
<protein>
    <recommendedName>
        <fullName evidence="4">MFS transporter</fullName>
    </recommendedName>
</protein>
<sequence length="138" mass="15752">MKKNTEALKNKLKQPRMILFLVTEILINVMLYYPLTFAYDLAKGADTGFQLIYLVAYMPIITAVFGVLALFSEKSGLRAFFSSLFFGGSLLIVYYVILNYFQSWFGWLLVVLIVCGYLLIFFNLKNNGEAAIKNESNE</sequence>
<feature type="transmembrane region" description="Helical" evidence="1">
    <location>
        <begin position="104"/>
        <end position="124"/>
    </location>
</feature>
<accession>A0ABS4CLW7</accession>
<name>A0ABS4CLW7_9ENTE</name>
<feature type="transmembrane region" description="Helical" evidence="1">
    <location>
        <begin position="18"/>
        <end position="39"/>
    </location>
</feature>
<evidence type="ECO:0000313" key="2">
    <source>
        <dbReference type="EMBL" id="MBP1047597.1"/>
    </source>
</evidence>
<proteinExistence type="predicted"/>
<reference evidence="2 3" key="1">
    <citation type="submission" date="2020-12" db="EMBL/GenBank/DDBJ databases">
        <title>Vagococcus allomyrinae sp. nov. and Enterococcus lavae sp. nov., isolated from the larvae of Allomyrina dichotoma.</title>
        <authorList>
            <person name="Lee S.D."/>
        </authorList>
    </citation>
    <scope>NUCLEOTIDE SEQUENCE [LARGE SCALE GENOMIC DNA]</scope>
    <source>
        <strain evidence="2 3">BWM-S5</strain>
    </source>
</reference>
<evidence type="ECO:0000313" key="3">
    <source>
        <dbReference type="Proteomes" id="UP000673375"/>
    </source>
</evidence>
<keyword evidence="1" id="KW-0812">Transmembrane</keyword>
<dbReference type="Proteomes" id="UP000673375">
    <property type="component" value="Unassembled WGS sequence"/>
</dbReference>
<gene>
    <name evidence="2" type="ORF">I6N96_15020</name>
</gene>